<dbReference type="InterPro" id="IPR008248">
    <property type="entry name" value="CheB-like"/>
</dbReference>
<organism evidence="9 10">
    <name type="scientific">Kineococcus rhizosphaerae</name>
    <dbReference type="NCBI Taxonomy" id="559628"/>
    <lineage>
        <taxon>Bacteria</taxon>
        <taxon>Bacillati</taxon>
        <taxon>Actinomycetota</taxon>
        <taxon>Actinomycetes</taxon>
        <taxon>Kineosporiales</taxon>
        <taxon>Kineosporiaceae</taxon>
        <taxon>Kineococcus</taxon>
    </lineage>
</organism>
<comment type="catalytic activity">
    <reaction evidence="2 3">
        <text>[protein]-L-glutamate 5-O-methyl ester + H2O = L-glutamyl-[protein] + methanol + H(+)</text>
        <dbReference type="Rhea" id="RHEA:23236"/>
        <dbReference type="Rhea" id="RHEA-COMP:10208"/>
        <dbReference type="Rhea" id="RHEA-COMP:10311"/>
        <dbReference type="ChEBI" id="CHEBI:15377"/>
        <dbReference type="ChEBI" id="CHEBI:15378"/>
        <dbReference type="ChEBI" id="CHEBI:17790"/>
        <dbReference type="ChEBI" id="CHEBI:29973"/>
        <dbReference type="ChEBI" id="CHEBI:82795"/>
        <dbReference type="EC" id="3.1.1.61"/>
    </reaction>
</comment>
<dbReference type="SUPFAM" id="SSF52172">
    <property type="entry name" value="CheY-like"/>
    <property type="match status" value="1"/>
</dbReference>
<comment type="function">
    <text evidence="3">Involved in chemotaxis. Part of a chemotaxis signal transduction system that modulates chemotaxis in response to various stimuli. Catalyzes the demethylation of specific methylglutamate residues introduced into the chemoreceptors (methyl-accepting chemotaxis proteins or MCP) by CheR. Also mediates the irreversible deamidation of specific glutamine residues to glutamic acid.</text>
</comment>
<dbReference type="SMART" id="SM00448">
    <property type="entry name" value="REC"/>
    <property type="match status" value="1"/>
</dbReference>
<dbReference type="CDD" id="cd17541">
    <property type="entry name" value="REC_CheB-like"/>
    <property type="match status" value="1"/>
</dbReference>
<gene>
    <name evidence="3" type="primary">cheB</name>
    <name evidence="9" type="ORF">CLV37_107106</name>
</gene>
<dbReference type="InterPro" id="IPR000673">
    <property type="entry name" value="Sig_transdc_resp-reg_Me-estase"/>
</dbReference>
<dbReference type="EC" id="3.5.1.44" evidence="3"/>
<dbReference type="HAMAP" id="MF_00099">
    <property type="entry name" value="CheB_chemtxs"/>
    <property type="match status" value="1"/>
</dbReference>
<evidence type="ECO:0000256" key="5">
    <source>
        <dbReference type="PROSITE-ProRule" id="PRU00169"/>
    </source>
</evidence>
<feature type="domain" description="CheB-type methylesterase" evidence="8">
    <location>
        <begin position="163"/>
        <end position="356"/>
    </location>
</feature>
<dbReference type="Gene3D" id="3.40.50.2300">
    <property type="match status" value="1"/>
</dbReference>
<dbReference type="Proteomes" id="UP000238083">
    <property type="component" value="Unassembled WGS sequence"/>
</dbReference>
<dbReference type="EC" id="3.1.1.61" evidence="3"/>
<comment type="PTM">
    <text evidence="3">Phosphorylated by CheA. Phosphorylation of the N-terminal regulatory domain activates the methylesterase activity.</text>
</comment>
<keyword evidence="1 3" id="KW-0378">Hydrolase</keyword>
<dbReference type="Pfam" id="PF01339">
    <property type="entry name" value="CheB_methylest"/>
    <property type="match status" value="1"/>
</dbReference>
<feature type="active site" evidence="3 4">
    <location>
        <position position="175"/>
    </location>
</feature>
<dbReference type="CDD" id="cd16432">
    <property type="entry name" value="CheB_Rec"/>
    <property type="match status" value="1"/>
</dbReference>
<dbReference type="GO" id="GO:0050568">
    <property type="term" value="F:protein-glutamine glutaminase activity"/>
    <property type="evidence" value="ECO:0007669"/>
    <property type="project" value="UniProtKB-UniRule"/>
</dbReference>
<evidence type="ECO:0000259" key="8">
    <source>
        <dbReference type="PROSITE" id="PS50122"/>
    </source>
</evidence>
<feature type="active site" evidence="3 4">
    <location>
        <position position="202"/>
    </location>
</feature>
<dbReference type="PROSITE" id="PS50110">
    <property type="entry name" value="RESPONSE_REGULATORY"/>
    <property type="match status" value="1"/>
</dbReference>
<dbReference type="NCBIfam" id="NF001965">
    <property type="entry name" value="PRK00742.1"/>
    <property type="match status" value="1"/>
</dbReference>
<evidence type="ECO:0000256" key="4">
    <source>
        <dbReference type="PROSITE-ProRule" id="PRU00050"/>
    </source>
</evidence>
<comment type="domain">
    <text evidence="3">Contains a C-terminal catalytic domain, and an N-terminal region which modulates catalytic activity.</text>
</comment>
<dbReference type="PANTHER" id="PTHR42872:SF3">
    <property type="entry name" value="PROTEIN-GLUTAMATE METHYLESTERASE_PROTEIN-GLUTAMINE GLUTAMINASE 1"/>
    <property type="match status" value="1"/>
</dbReference>
<evidence type="ECO:0000256" key="1">
    <source>
        <dbReference type="ARBA" id="ARBA00022801"/>
    </source>
</evidence>
<sequence>MLTVDDSVVVRRIVTDVLASDPAIEVVGTAANGRIALEKIAQLKPDAVTLDIEMPVMDGLETVKEIRKVDRKLPVIMFSTLTERGATATLEALSSGASDYVTKPANVGSVQESMESVRQQLIPKIKALVPGHGAPAAPALARPAAAEPARAATPVTTRERTGALKAPRALVVGSSTGGPEALSAVLAKLPANLGVPVLVTQHMPPVFTRLYAQRLDKVSALRVVEAADGDVVVPGTVYVAPGDFHMEVVRRGPQTVIKLNQGPAENFCRPAVDVMIRSAVATYGGELLAVILTGMGSDGKLGCKAVAAAGGQVLAQDEATSVVWGMPGAVTREGIADEVLPLGSIADAVQRRLGPAGRVAPAAAPRTTAPAPAVRSTPFGTTPRSTGSAGSSGSSSSPSARPSTFRPAAPAARPPQGRW</sequence>
<feature type="modified residue" description="4-aspartylphosphate" evidence="3 5">
    <location>
        <position position="51"/>
    </location>
</feature>
<accession>A0A2T0R2E9</accession>
<feature type="domain" description="Response regulatory" evidence="7">
    <location>
        <begin position="1"/>
        <end position="118"/>
    </location>
</feature>
<name>A0A2T0R2E9_9ACTN</name>
<evidence type="ECO:0000313" key="9">
    <source>
        <dbReference type="EMBL" id="PRY13987.1"/>
    </source>
</evidence>
<keyword evidence="3" id="KW-0963">Cytoplasm</keyword>
<dbReference type="SUPFAM" id="SSF52738">
    <property type="entry name" value="Methylesterase CheB, C-terminal domain"/>
    <property type="match status" value="1"/>
</dbReference>
<dbReference type="PANTHER" id="PTHR42872">
    <property type="entry name" value="PROTEIN-GLUTAMATE METHYLESTERASE/PROTEIN-GLUTAMINE GLUTAMINASE"/>
    <property type="match status" value="1"/>
</dbReference>
<evidence type="ECO:0000256" key="2">
    <source>
        <dbReference type="ARBA" id="ARBA00048267"/>
    </source>
</evidence>
<evidence type="ECO:0000256" key="3">
    <source>
        <dbReference type="HAMAP-Rule" id="MF_00099"/>
    </source>
</evidence>
<dbReference type="Pfam" id="PF00072">
    <property type="entry name" value="Response_reg"/>
    <property type="match status" value="1"/>
</dbReference>
<dbReference type="InterPro" id="IPR035909">
    <property type="entry name" value="CheB_C"/>
</dbReference>
<comment type="catalytic activity">
    <reaction evidence="3">
        <text>L-glutaminyl-[protein] + H2O = L-glutamyl-[protein] + NH4(+)</text>
        <dbReference type="Rhea" id="RHEA:16441"/>
        <dbReference type="Rhea" id="RHEA-COMP:10207"/>
        <dbReference type="Rhea" id="RHEA-COMP:10208"/>
        <dbReference type="ChEBI" id="CHEBI:15377"/>
        <dbReference type="ChEBI" id="CHEBI:28938"/>
        <dbReference type="ChEBI" id="CHEBI:29973"/>
        <dbReference type="ChEBI" id="CHEBI:30011"/>
        <dbReference type="EC" id="3.5.1.44"/>
    </reaction>
</comment>
<dbReference type="EMBL" id="PVZF01000007">
    <property type="protein sequence ID" value="PRY13987.1"/>
    <property type="molecule type" value="Genomic_DNA"/>
</dbReference>
<keyword evidence="3 4" id="KW-0145">Chemotaxis</keyword>
<dbReference type="GO" id="GO:0006935">
    <property type="term" value="P:chemotaxis"/>
    <property type="evidence" value="ECO:0007669"/>
    <property type="project" value="UniProtKB-UniRule"/>
</dbReference>
<evidence type="ECO:0000313" key="10">
    <source>
        <dbReference type="Proteomes" id="UP000238083"/>
    </source>
</evidence>
<feature type="active site" evidence="3 4">
    <location>
        <position position="298"/>
    </location>
</feature>
<dbReference type="PROSITE" id="PS50122">
    <property type="entry name" value="CHEB"/>
    <property type="match status" value="1"/>
</dbReference>
<dbReference type="GO" id="GO:0005737">
    <property type="term" value="C:cytoplasm"/>
    <property type="evidence" value="ECO:0007669"/>
    <property type="project" value="UniProtKB-SubCell"/>
</dbReference>
<reference evidence="9 10" key="1">
    <citation type="submission" date="2018-03" db="EMBL/GenBank/DDBJ databases">
        <title>Genomic Encyclopedia of Archaeal and Bacterial Type Strains, Phase II (KMG-II): from individual species to whole genera.</title>
        <authorList>
            <person name="Goeker M."/>
        </authorList>
    </citation>
    <scope>NUCLEOTIDE SEQUENCE [LARGE SCALE GENOMIC DNA]</scope>
    <source>
        <strain evidence="9 10">DSM 19711</strain>
    </source>
</reference>
<protein>
    <recommendedName>
        <fullName evidence="3">Protein-glutamate methylesterase/protein-glutamine glutaminase</fullName>
        <ecNumber evidence="3">3.1.1.61</ecNumber>
        <ecNumber evidence="3">3.5.1.44</ecNumber>
    </recommendedName>
</protein>
<evidence type="ECO:0000259" key="7">
    <source>
        <dbReference type="PROSITE" id="PS50110"/>
    </source>
</evidence>
<dbReference type="GO" id="GO:0000156">
    <property type="term" value="F:phosphorelay response regulator activity"/>
    <property type="evidence" value="ECO:0007669"/>
    <property type="project" value="InterPro"/>
</dbReference>
<keyword evidence="10" id="KW-1185">Reference proteome</keyword>
<dbReference type="InterPro" id="IPR011006">
    <property type="entry name" value="CheY-like_superfamily"/>
</dbReference>
<feature type="region of interest" description="Disordered" evidence="6">
    <location>
        <begin position="141"/>
        <end position="160"/>
    </location>
</feature>
<comment type="similarity">
    <text evidence="3">Belongs to the CheB family.</text>
</comment>
<comment type="subcellular location">
    <subcellularLocation>
        <location evidence="3">Cytoplasm</location>
    </subcellularLocation>
</comment>
<dbReference type="AlphaFoldDB" id="A0A2T0R2E9"/>
<evidence type="ECO:0000256" key="6">
    <source>
        <dbReference type="SAM" id="MobiDB-lite"/>
    </source>
</evidence>
<feature type="compositionally biased region" description="Low complexity" evidence="6">
    <location>
        <begin position="141"/>
        <end position="156"/>
    </location>
</feature>
<feature type="region of interest" description="Disordered" evidence="6">
    <location>
        <begin position="357"/>
        <end position="419"/>
    </location>
</feature>
<dbReference type="InterPro" id="IPR001789">
    <property type="entry name" value="Sig_transdc_resp-reg_receiver"/>
</dbReference>
<proteinExistence type="inferred from homology"/>
<dbReference type="GO" id="GO:0008984">
    <property type="term" value="F:protein-glutamate methylesterase activity"/>
    <property type="evidence" value="ECO:0007669"/>
    <property type="project" value="UniProtKB-UniRule"/>
</dbReference>
<comment type="caution">
    <text evidence="9">The sequence shown here is derived from an EMBL/GenBank/DDBJ whole genome shotgun (WGS) entry which is preliminary data.</text>
</comment>
<keyword evidence="3 5" id="KW-0597">Phosphoprotein</keyword>
<dbReference type="Gene3D" id="3.40.50.180">
    <property type="entry name" value="Methylesterase CheB, C-terminal domain"/>
    <property type="match status" value="1"/>
</dbReference>